<evidence type="ECO:0000256" key="2">
    <source>
        <dbReference type="ARBA" id="ARBA00022723"/>
    </source>
</evidence>
<organism evidence="6 7">
    <name type="scientific">Hoylesella oralis ATCC 33269</name>
    <dbReference type="NCBI Taxonomy" id="873533"/>
    <lineage>
        <taxon>Bacteria</taxon>
        <taxon>Pseudomonadati</taxon>
        <taxon>Bacteroidota</taxon>
        <taxon>Bacteroidia</taxon>
        <taxon>Bacteroidales</taxon>
        <taxon>Prevotellaceae</taxon>
        <taxon>Hoylesella</taxon>
    </lineage>
</organism>
<dbReference type="SUPFAM" id="SSF56281">
    <property type="entry name" value="Metallo-hydrolase/oxidoreductase"/>
    <property type="match status" value="1"/>
</dbReference>
<evidence type="ECO:0000256" key="3">
    <source>
        <dbReference type="ARBA" id="ARBA00022801"/>
    </source>
</evidence>
<dbReference type="PANTHER" id="PTHR46233:SF3">
    <property type="entry name" value="HYDROXYACYLGLUTATHIONE HYDROLASE GLOC"/>
    <property type="match status" value="1"/>
</dbReference>
<comment type="cofactor">
    <cofactor evidence="1">
        <name>Zn(2+)</name>
        <dbReference type="ChEBI" id="CHEBI:29105"/>
    </cofactor>
</comment>
<evidence type="ECO:0000256" key="1">
    <source>
        <dbReference type="ARBA" id="ARBA00001947"/>
    </source>
</evidence>
<dbReference type="InterPro" id="IPR001279">
    <property type="entry name" value="Metallo-B-lactamas"/>
</dbReference>
<evidence type="ECO:0000313" key="6">
    <source>
        <dbReference type="EMBL" id="EFZ36124.1"/>
    </source>
</evidence>
<dbReference type="Proteomes" id="UP000005580">
    <property type="component" value="Unassembled WGS sequence"/>
</dbReference>
<dbReference type="PANTHER" id="PTHR46233">
    <property type="entry name" value="HYDROXYACYLGLUTATHIONE HYDROLASE GLOC"/>
    <property type="match status" value="1"/>
</dbReference>
<gene>
    <name evidence="6" type="ORF">HMPREF0663_12191</name>
</gene>
<proteinExistence type="predicted"/>
<keyword evidence="7" id="KW-1185">Reference proteome</keyword>
<protein>
    <submittedName>
        <fullName evidence="6">Metallo-beta-lactamase domain protein</fullName>
    </submittedName>
</protein>
<dbReference type="SMART" id="SM00849">
    <property type="entry name" value="Lactamase_B"/>
    <property type="match status" value="1"/>
</dbReference>
<keyword evidence="2" id="KW-0479">Metal-binding</keyword>
<dbReference type="Pfam" id="PF00753">
    <property type="entry name" value="Lactamase_B"/>
    <property type="match status" value="1"/>
</dbReference>
<dbReference type="RefSeq" id="WP_004370405.1">
    <property type="nucleotide sequence ID" value="NZ_GL833119.1"/>
</dbReference>
<dbReference type="InterPro" id="IPR051453">
    <property type="entry name" value="MBL_Glyoxalase_II"/>
</dbReference>
<dbReference type="GO" id="GO:0016787">
    <property type="term" value="F:hydrolase activity"/>
    <property type="evidence" value="ECO:0007669"/>
    <property type="project" value="UniProtKB-KW"/>
</dbReference>
<sequence>MLNIKRIVCNMLQENCYIVSDDSKECIIVDCGAYYTNERKAIVEYIRKNELTPKHLVATHGHIDHIFGNNTIFEEFGLRAEMHAADKFLIEQAAFQAEQITGVRLEYDMPPVGKYLTDKDVIAFGNHIFTIIETPGHSPGSIFLYCEKEHVAFSGDTLFHYSIGRTDLEGGSMFQIIQSIRMICQLPDDTVIYPGHGDKTTIGIELAGNPYMDR</sequence>
<evidence type="ECO:0000259" key="5">
    <source>
        <dbReference type="SMART" id="SM00849"/>
    </source>
</evidence>
<dbReference type="CDD" id="cd06262">
    <property type="entry name" value="metallo-hydrolase-like_MBL-fold"/>
    <property type="match status" value="1"/>
</dbReference>
<accession>E7RSC3</accession>
<comment type="caution">
    <text evidence="6">The sequence shown here is derived from an EMBL/GenBank/DDBJ whole genome shotgun (WGS) entry which is preliminary data.</text>
</comment>
<dbReference type="EMBL" id="AEPE02000006">
    <property type="protein sequence ID" value="EFZ36124.1"/>
    <property type="molecule type" value="Genomic_DNA"/>
</dbReference>
<dbReference type="Gene3D" id="3.60.15.10">
    <property type="entry name" value="Ribonuclease Z/Hydroxyacylglutathione hydrolase-like"/>
    <property type="match status" value="1"/>
</dbReference>
<feature type="domain" description="Metallo-beta-lactamase" evidence="5">
    <location>
        <begin position="13"/>
        <end position="196"/>
    </location>
</feature>
<name>E7RSC3_9BACT</name>
<dbReference type="InterPro" id="IPR036866">
    <property type="entry name" value="RibonucZ/Hydroxyglut_hydro"/>
</dbReference>
<dbReference type="STRING" id="28134.SAMN05444288_2210"/>
<evidence type="ECO:0000313" key="7">
    <source>
        <dbReference type="Proteomes" id="UP000005580"/>
    </source>
</evidence>
<dbReference type="GO" id="GO:0046872">
    <property type="term" value="F:metal ion binding"/>
    <property type="evidence" value="ECO:0007669"/>
    <property type="project" value="UniProtKB-KW"/>
</dbReference>
<evidence type="ECO:0000256" key="4">
    <source>
        <dbReference type="ARBA" id="ARBA00022833"/>
    </source>
</evidence>
<dbReference type="AlphaFoldDB" id="E7RSC3"/>
<reference evidence="6" key="1">
    <citation type="submission" date="2011-01" db="EMBL/GenBank/DDBJ databases">
        <authorList>
            <person name="Muzny D."/>
            <person name="Qin X."/>
            <person name="Buhay C."/>
            <person name="Dugan-Rocha S."/>
            <person name="Ding Y."/>
            <person name="Chen G."/>
            <person name="Hawes A."/>
            <person name="Holder M."/>
            <person name="Jhangiani S."/>
            <person name="Johnson A."/>
            <person name="Khan Z."/>
            <person name="Li Z."/>
            <person name="Liu W."/>
            <person name="Liu X."/>
            <person name="Perez L."/>
            <person name="Shen H."/>
            <person name="Wang Q."/>
            <person name="Watt J."/>
            <person name="Xi L."/>
            <person name="Xin Y."/>
            <person name="Zhou J."/>
            <person name="Deng J."/>
            <person name="Jiang H."/>
            <person name="Liu Y."/>
            <person name="Qu J."/>
            <person name="Song X.-Z."/>
            <person name="Zhang L."/>
            <person name="Villasana D."/>
            <person name="Johnson A."/>
            <person name="Liu J."/>
            <person name="Liyanage D."/>
            <person name="Lorensuhewa L."/>
            <person name="Robinson T."/>
            <person name="Song A."/>
            <person name="Song B.-B."/>
            <person name="Dinh H."/>
            <person name="Thornton R."/>
            <person name="Coyle M."/>
            <person name="Francisco L."/>
            <person name="Jackson L."/>
            <person name="Javaid M."/>
            <person name="Korchina V."/>
            <person name="Kovar C."/>
            <person name="Mata R."/>
            <person name="Mathew T."/>
            <person name="Ngo R."/>
            <person name="Nguyen L."/>
            <person name="Nguyen N."/>
            <person name="Okwuonu G."/>
            <person name="Ongeri F."/>
            <person name="Pham C."/>
            <person name="Simmons D."/>
            <person name="Wilczek-Boney K."/>
            <person name="Hale W."/>
            <person name="Jakkamsetti A."/>
            <person name="Pham P."/>
            <person name="Ruth R."/>
            <person name="San Lucas F."/>
            <person name="Warren J."/>
            <person name="Zhang J."/>
            <person name="Zhao Z."/>
            <person name="Zhou C."/>
            <person name="Zhu D."/>
            <person name="Lee S."/>
            <person name="Bess C."/>
            <person name="Blankenburg K."/>
            <person name="Forbes L."/>
            <person name="Fu Q."/>
            <person name="Gubbala S."/>
            <person name="Hirani K."/>
            <person name="Jayaseelan J.C."/>
            <person name="Lara F."/>
            <person name="Munidasa M."/>
            <person name="Palculict T."/>
            <person name="Patil S."/>
            <person name="Pu L.-L."/>
            <person name="Saada N."/>
            <person name="Tang L."/>
            <person name="Weissenberger G."/>
            <person name="Zhu Y."/>
            <person name="Hemphill L."/>
            <person name="Shang Y."/>
            <person name="Youmans B."/>
            <person name="Ayvaz T."/>
            <person name="Ross M."/>
            <person name="Santibanez J."/>
            <person name="Aqrawi P."/>
            <person name="Gross S."/>
            <person name="Joshi V."/>
            <person name="Fowler G."/>
            <person name="Nazareth L."/>
            <person name="Reid J."/>
            <person name="Worley K."/>
            <person name="Petrosino J."/>
            <person name="Highlander S."/>
            <person name="Gibbs R."/>
        </authorList>
    </citation>
    <scope>NUCLEOTIDE SEQUENCE [LARGE SCALE GENOMIC DNA]</scope>
    <source>
        <strain evidence="6">ATCC 33269</strain>
    </source>
</reference>
<keyword evidence="4" id="KW-0862">Zinc</keyword>
<dbReference type="eggNOG" id="COG0491">
    <property type="taxonomic scope" value="Bacteria"/>
</dbReference>
<keyword evidence="3" id="KW-0378">Hydrolase</keyword>
<dbReference type="HOGENOM" id="CLU_030571_5_3_10"/>